<dbReference type="Pfam" id="PF00545">
    <property type="entry name" value="Ribonuclease"/>
    <property type="match status" value="1"/>
</dbReference>
<reference evidence="11" key="1">
    <citation type="submission" date="2024-06" db="EMBL/GenBank/DDBJ databases">
        <title>Draft Genome Sequences of Epichloe bromicola Strains Isolated from Elymus ciliaris.</title>
        <authorList>
            <consortium name="Epichloe bromicola genome sequencing consortium"/>
            <person name="Miura A."/>
            <person name="Imano S."/>
            <person name="Ashida A."/>
            <person name="Sato I."/>
            <person name="Chiba S."/>
            <person name="Tanaka A."/>
            <person name="Camagna M."/>
            <person name="Takemoto D."/>
        </authorList>
    </citation>
    <scope>NUCLEOTIDE SEQUENCE [LARGE SCALE GENOMIC DNA]</scope>
    <source>
        <strain evidence="11">DP</strain>
    </source>
</reference>
<protein>
    <recommendedName>
        <fullName evidence="2">ribonuclease T1</fullName>
        <ecNumber evidence="2">4.6.1.24</ecNumber>
    </recommendedName>
</protein>
<dbReference type="EMBL" id="BAAFGZ010000397">
    <property type="protein sequence ID" value="GAB0138339.1"/>
    <property type="molecule type" value="Genomic_DNA"/>
</dbReference>
<comment type="similarity">
    <text evidence="1">Belongs to the ribonuclease N1/T1 family.</text>
</comment>
<evidence type="ECO:0000256" key="9">
    <source>
        <dbReference type="SAM" id="SignalP"/>
    </source>
</evidence>
<accession>A0ABQ0CXZ8</accession>
<evidence type="ECO:0000256" key="1">
    <source>
        <dbReference type="ARBA" id="ARBA00009006"/>
    </source>
</evidence>
<keyword evidence="6" id="KW-1015">Disulfide bond</keyword>
<dbReference type="EC" id="4.6.1.24" evidence="2"/>
<keyword evidence="9" id="KW-0732">Signal</keyword>
<organism evidence="10 11">
    <name type="scientific">Epichloe bromicola</name>
    <dbReference type="NCBI Taxonomy" id="79588"/>
    <lineage>
        <taxon>Eukaryota</taxon>
        <taxon>Fungi</taxon>
        <taxon>Dikarya</taxon>
        <taxon>Ascomycota</taxon>
        <taxon>Pezizomycotina</taxon>
        <taxon>Sordariomycetes</taxon>
        <taxon>Hypocreomycetidae</taxon>
        <taxon>Hypocreales</taxon>
        <taxon>Clavicipitaceae</taxon>
        <taxon>Epichloe</taxon>
    </lineage>
</organism>
<gene>
    <name evidence="10" type="primary">g6575</name>
    <name evidence="10" type="ORF">EsDP_00006575</name>
</gene>
<keyword evidence="7" id="KW-0456">Lyase</keyword>
<dbReference type="Proteomes" id="UP001562357">
    <property type="component" value="Unassembled WGS sequence"/>
</dbReference>
<evidence type="ECO:0000256" key="2">
    <source>
        <dbReference type="ARBA" id="ARBA00012549"/>
    </source>
</evidence>
<comment type="catalytic activity">
    <reaction evidence="8">
        <text>[RNA] containing guanosine + H2O = an [RNA fragment]-3'-guanosine-3'-phosphate + a 5'-hydroxy-ribonucleotide-3'-[RNA fragment].</text>
        <dbReference type="EC" id="4.6.1.24"/>
    </reaction>
</comment>
<keyword evidence="4" id="KW-0255">Endonuclease</keyword>
<evidence type="ECO:0000256" key="5">
    <source>
        <dbReference type="ARBA" id="ARBA00022801"/>
    </source>
</evidence>
<feature type="signal peptide" evidence="9">
    <location>
        <begin position="1"/>
        <end position="21"/>
    </location>
</feature>
<evidence type="ECO:0000256" key="7">
    <source>
        <dbReference type="ARBA" id="ARBA00023239"/>
    </source>
</evidence>
<keyword evidence="3" id="KW-0540">Nuclease</keyword>
<evidence type="ECO:0000313" key="10">
    <source>
        <dbReference type="EMBL" id="GAB0138339.1"/>
    </source>
</evidence>
<dbReference type="PANTHER" id="PTHR42104:SF1">
    <property type="entry name" value="EXTRACELLULAR GUANYL-SPECIFIC RIBONUCLEASE RNTA (AFU_ORTHOLOGUE AFUA_4G03230)"/>
    <property type="match status" value="1"/>
</dbReference>
<name>A0ABQ0CXZ8_9HYPO</name>
<dbReference type="SUPFAM" id="SSF53933">
    <property type="entry name" value="Microbial ribonucleases"/>
    <property type="match status" value="1"/>
</dbReference>
<keyword evidence="5" id="KW-0378">Hydrolase</keyword>
<dbReference type="Gene3D" id="3.10.450.30">
    <property type="entry name" value="Microbial ribonucleases"/>
    <property type="match status" value="1"/>
</dbReference>
<dbReference type="PANTHER" id="PTHR42104">
    <property type="entry name" value="EXTRACELLULAR GUANYL-SPECIFIC RIBONUCLEASE RNTA (AFU_ORTHOLOGUE AFUA_4G03230)"/>
    <property type="match status" value="1"/>
</dbReference>
<evidence type="ECO:0000256" key="4">
    <source>
        <dbReference type="ARBA" id="ARBA00022759"/>
    </source>
</evidence>
<evidence type="ECO:0000313" key="11">
    <source>
        <dbReference type="Proteomes" id="UP001562357"/>
    </source>
</evidence>
<dbReference type="InterPro" id="IPR000026">
    <property type="entry name" value="N1-like"/>
</dbReference>
<feature type="chain" id="PRO_5047242167" description="ribonuclease T1" evidence="9">
    <location>
        <begin position="22"/>
        <end position="187"/>
    </location>
</feature>
<comment type="caution">
    <text evidence="10">The sequence shown here is derived from an EMBL/GenBank/DDBJ whole genome shotgun (WGS) entry which is preliminary data.</text>
</comment>
<keyword evidence="11" id="KW-1185">Reference proteome</keyword>
<sequence length="187" mass="21112">MRLASIFTPLLLGFSATSVLAQPVENISDLQERTLVLDTRGLDLKFKEEPKHDAKCPHRDRAGGFGHYDEHTYTMNQIKAAFLGRAKLAADGKKVGAPLICFIGQYPHDFNNDERLDFNCGRNKMEFPIATDNVVYQGDPSDNIPDRVVFEYRKTKTDFIVKYCGVMRHGVGRDFIKCDEIPKASIV</sequence>
<proteinExistence type="inferred from homology"/>
<evidence type="ECO:0000256" key="3">
    <source>
        <dbReference type="ARBA" id="ARBA00022722"/>
    </source>
</evidence>
<evidence type="ECO:0000256" key="8">
    <source>
        <dbReference type="ARBA" id="ARBA00034015"/>
    </source>
</evidence>
<evidence type="ECO:0000256" key="6">
    <source>
        <dbReference type="ARBA" id="ARBA00023157"/>
    </source>
</evidence>
<dbReference type="InterPro" id="IPR016191">
    <property type="entry name" value="Ribonuclease/ribotoxin"/>
</dbReference>